<dbReference type="PANTHER" id="PTHR11311">
    <property type="entry name" value="SPONDIN"/>
    <property type="match status" value="1"/>
</dbReference>
<reference evidence="2" key="1">
    <citation type="submission" date="2017-11" db="EMBL/GenBank/DDBJ databases">
        <authorList>
            <person name="Lima N.C."/>
            <person name="Parody-Merino A.M."/>
            <person name="Battley P.F."/>
            <person name="Fidler A.E."/>
            <person name="Prosdocimi F."/>
        </authorList>
    </citation>
    <scope>NUCLEOTIDE SEQUENCE [LARGE SCALE GENOMIC DNA]</scope>
</reference>
<reference evidence="2" key="2">
    <citation type="submission" date="2017-12" db="EMBL/GenBank/DDBJ databases">
        <title>Genome sequence of the Bar-tailed Godwit (Limosa lapponica baueri).</title>
        <authorList>
            <person name="Lima N.C.B."/>
            <person name="Parody-Merino A.M."/>
            <person name="Battley P.F."/>
            <person name="Fidler A.E."/>
            <person name="Prosdocimi F."/>
        </authorList>
    </citation>
    <scope>NUCLEOTIDE SEQUENCE [LARGE SCALE GENOMIC DNA]</scope>
</reference>
<accession>A0A2I0TFG5</accession>
<dbReference type="Proteomes" id="UP000233556">
    <property type="component" value="Unassembled WGS sequence"/>
</dbReference>
<proteinExistence type="predicted"/>
<dbReference type="AlphaFoldDB" id="A0A2I0TFG5"/>
<protein>
    <submittedName>
        <fullName evidence="1">Uncharacterized protein</fullName>
    </submittedName>
</protein>
<dbReference type="PANTHER" id="PTHR11311:SF8">
    <property type="entry name" value="THROMBOSPONDIN TYPE-1 DOMAIN-CONTAINING PROTEIN 7A"/>
    <property type="match status" value="1"/>
</dbReference>
<dbReference type="GO" id="GO:0005886">
    <property type="term" value="C:plasma membrane"/>
    <property type="evidence" value="ECO:0007669"/>
    <property type="project" value="TreeGrafter"/>
</dbReference>
<dbReference type="SUPFAM" id="SSF82895">
    <property type="entry name" value="TSP-1 type 1 repeat"/>
    <property type="match status" value="1"/>
</dbReference>
<dbReference type="OrthoDB" id="5814848at2759"/>
<dbReference type="Pfam" id="PF19030">
    <property type="entry name" value="TSP1_ADAMTS"/>
    <property type="match status" value="1"/>
</dbReference>
<dbReference type="InterPro" id="IPR051418">
    <property type="entry name" value="Spondin/Thrombospondin_T1"/>
</dbReference>
<keyword evidence="2" id="KW-1185">Reference proteome</keyword>
<evidence type="ECO:0000313" key="1">
    <source>
        <dbReference type="EMBL" id="PKU32506.1"/>
    </source>
</evidence>
<dbReference type="InterPro" id="IPR036383">
    <property type="entry name" value="TSP1_rpt_sf"/>
</dbReference>
<evidence type="ECO:0000313" key="2">
    <source>
        <dbReference type="Proteomes" id="UP000233556"/>
    </source>
</evidence>
<sequence length="194" mass="21541">MKVQGDVKECGQGYRYQAMACYDQNNRLVETSRCNSHVPFEGESAFILVHGAVHGQMKLGIAVELTLHSLYSLKFFGRNFRCTRNEVSKLTCMPCNGSSVRERSAESLRQPDDGKSCPAATETEACTLNKNCYHYDYNVTDWSTCQLSEKAVCGNGIKTRMLDCVRSDGKSVDLKYCEEVSGDLQSAKEASQSS</sequence>
<dbReference type="GO" id="GO:0030036">
    <property type="term" value="P:actin cytoskeleton organization"/>
    <property type="evidence" value="ECO:0007669"/>
    <property type="project" value="TreeGrafter"/>
</dbReference>
<name>A0A2I0TFG5_LIMLA</name>
<organism evidence="1 2">
    <name type="scientific">Limosa lapponica baueri</name>
    <dbReference type="NCBI Taxonomy" id="1758121"/>
    <lineage>
        <taxon>Eukaryota</taxon>
        <taxon>Metazoa</taxon>
        <taxon>Chordata</taxon>
        <taxon>Craniata</taxon>
        <taxon>Vertebrata</taxon>
        <taxon>Euteleostomi</taxon>
        <taxon>Archelosauria</taxon>
        <taxon>Archosauria</taxon>
        <taxon>Dinosauria</taxon>
        <taxon>Saurischia</taxon>
        <taxon>Theropoda</taxon>
        <taxon>Coelurosauria</taxon>
        <taxon>Aves</taxon>
        <taxon>Neognathae</taxon>
        <taxon>Neoaves</taxon>
        <taxon>Charadriiformes</taxon>
        <taxon>Scolopacidae</taxon>
        <taxon>Limosa</taxon>
    </lineage>
</organism>
<dbReference type="EMBL" id="KZ511204">
    <property type="protein sequence ID" value="PKU32506.1"/>
    <property type="molecule type" value="Genomic_DNA"/>
</dbReference>
<gene>
    <name evidence="1" type="ORF">llap_17190</name>
</gene>